<keyword evidence="1" id="KW-0175">Coiled coil</keyword>
<evidence type="ECO:0000313" key="4">
    <source>
        <dbReference type="EMBL" id="TJZ85826.1"/>
    </source>
</evidence>
<keyword evidence="5" id="KW-1185">Reference proteome</keyword>
<dbReference type="RefSeq" id="WP_136855751.1">
    <property type="nucleotide sequence ID" value="NZ_SUNH01000007.1"/>
</dbReference>
<dbReference type="AlphaFoldDB" id="A0A4U0QUZ2"/>
<feature type="coiled-coil region" evidence="1">
    <location>
        <begin position="173"/>
        <end position="214"/>
    </location>
</feature>
<dbReference type="Proteomes" id="UP000306223">
    <property type="component" value="Unassembled WGS sequence"/>
</dbReference>
<proteinExistence type="predicted"/>
<sequence length="375" mass="40136">MSKSNLNTAAEDDLRAMGLPAAFTMDDLRAAFDPAEIAAMSEGDDPLVTDLPEDLRAAGVKSKSAYDELNETAEEGDGDDGDDDPDGNGDADADEDDQDGDEGDDPDAEGDGEGDEDAGDQADDGADADAPGDQQPPKADTTPDPVLTLKDTAELETKVNTFDSKLEDLQALYDDGELTNAEFKAKLKELTTEQSKATVELERAQEANQRVQQEYAQSWYGKVASYTAARPELMDQTPIPGLPEGASAFKVFDNALRHVTSEAGREAFGHLTMAQKIDAAAKISNAYIEQTAGKPLKATDPKPKPKGDGKKAEKPGPRTDKRPDRVQTLGDVPAASDMDVQNSRFAALDSMDPMEAEDAIARMSKSEREKYLAGQ</sequence>
<evidence type="ECO:0000259" key="3">
    <source>
        <dbReference type="Pfam" id="PF09851"/>
    </source>
</evidence>
<evidence type="ECO:0000256" key="2">
    <source>
        <dbReference type="SAM" id="MobiDB-lite"/>
    </source>
</evidence>
<dbReference type="Pfam" id="PF09851">
    <property type="entry name" value="SHOCT"/>
    <property type="match status" value="1"/>
</dbReference>
<evidence type="ECO:0000313" key="5">
    <source>
        <dbReference type="Proteomes" id="UP000306223"/>
    </source>
</evidence>
<feature type="compositionally biased region" description="Basic and acidic residues" evidence="2">
    <location>
        <begin position="297"/>
        <end position="325"/>
    </location>
</feature>
<dbReference type="EMBL" id="SUNH01000007">
    <property type="protein sequence ID" value="TJZ85826.1"/>
    <property type="molecule type" value="Genomic_DNA"/>
</dbReference>
<name>A0A4U0QUZ2_9RHOB</name>
<comment type="caution">
    <text evidence="4">The sequence shown here is derived from an EMBL/GenBank/DDBJ whole genome shotgun (WGS) entry which is preliminary data.</text>
</comment>
<dbReference type="InterPro" id="IPR018649">
    <property type="entry name" value="SHOCT"/>
</dbReference>
<protein>
    <submittedName>
        <fullName evidence="4">SHOCT domain-containing protein</fullName>
    </submittedName>
</protein>
<feature type="domain" description="SHOCT" evidence="3">
    <location>
        <begin position="165"/>
        <end position="190"/>
    </location>
</feature>
<reference evidence="4 5" key="1">
    <citation type="submission" date="2019-04" db="EMBL/GenBank/DDBJ databases">
        <authorList>
            <person name="Li J."/>
        </authorList>
    </citation>
    <scope>NUCLEOTIDE SEQUENCE [LARGE SCALE GENOMIC DNA]</scope>
    <source>
        <strain evidence="4 5">CCTCC AB2016182</strain>
    </source>
</reference>
<feature type="compositionally biased region" description="Acidic residues" evidence="2">
    <location>
        <begin position="68"/>
        <end position="127"/>
    </location>
</feature>
<organism evidence="4 5">
    <name type="scientific">Paracoccus hibiscisoli</name>
    <dbReference type="NCBI Taxonomy" id="2023261"/>
    <lineage>
        <taxon>Bacteria</taxon>
        <taxon>Pseudomonadati</taxon>
        <taxon>Pseudomonadota</taxon>
        <taxon>Alphaproteobacteria</taxon>
        <taxon>Rhodobacterales</taxon>
        <taxon>Paracoccaceae</taxon>
        <taxon>Paracoccus</taxon>
    </lineage>
</organism>
<dbReference type="OrthoDB" id="7875610at2"/>
<evidence type="ECO:0000256" key="1">
    <source>
        <dbReference type="SAM" id="Coils"/>
    </source>
</evidence>
<accession>A0A4U0QUZ2</accession>
<feature type="region of interest" description="Disordered" evidence="2">
    <location>
        <begin position="291"/>
        <end position="342"/>
    </location>
</feature>
<gene>
    <name evidence="4" type="ORF">FA740_05345</name>
</gene>
<feature type="region of interest" description="Disordered" evidence="2">
    <location>
        <begin position="41"/>
        <end position="148"/>
    </location>
</feature>